<organism evidence="9 10">
    <name type="scientific">Rhizopus stolonifer</name>
    <name type="common">Rhizopus nigricans</name>
    <dbReference type="NCBI Taxonomy" id="4846"/>
    <lineage>
        <taxon>Eukaryota</taxon>
        <taxon>Fungi</taxon>
        <taxon>Fungi incertae sedis</taxon>
        <taxon>Mucoromycota</taxon>
        <taxon>Mucoromycotina</taxon>
        <taxon>Mucoromycetes</taxon>
        <taxon>Mucorales</taxon>
        <taxon>Mucorineae</taxon>
        <taxon>Rhizopodaceae</taxon>
        <taxon>Rhizopus</taxon>
    </lineage>
</organism>
<comment type="similarity">
    <text evidence="2">Belongs to the glycosyl hydrolase 15 family.</text>
</comment>
<dbReference type="Pfam" id="PF00723">
    <property type="entry name" value="Glyco_hydro_15"/>
    <property type="match status" value="1"/>
</dbReference>
<dbReference type="InterPro" id="IPR012341">
    <property type="entry name" value="6hp_glycosidase-like_sf"/>
</dbReference>
<evidence type="ECO:0000259" key="8">
    <source>
        <dbReference type="Pfam" id="PF00723"/>
    </source>
</evidence>
<evidence type="ECO:0000256" key="1">
    <source>
        <dbReference type="ARBA" id="ARBA00001863"/>
    </source>
</evidence>
<sequence>MFIGYLLVIITTFLFYHAVRQSRILDIAFRQSDEINKWISEQRSISFDEILKNIHPPGTPRGFLAASLSTSHPNYYYTWTRDAALVVEVICSLPQTKDSLLKDYVDFQIDSQSLPTVCDCLGEPKFNPDGTAFSGTWGRPQNDGPAERAITFMSIIDRFKGKYDDYISDKMLPALEKDLDYVTQTWEEPCFDLWEEVDGVHFYTLMAMRKSLLNGYKYVSKEKYKSTVKDIQNRLEKFWSSEENYIRVTQDTQGGVNKSSGLDVSVILAANKFSEINDGFYTPASDK</sequence>
<proteinExistence type="inferred from homology"/>
<reference evidence="9 10" key="1">
    <citation type="journal article" date="2018" name="G3 (Bethesda)">
        <title>Phylogenetic and Phylogenomic Definition of Rhizopus Species.</title>
        <authorList>
            <person name="Gryganskyi A.P."/>
            <person name="Golan J."/>
            <person name="Dolatabadi S."/>
            <person name="Mondo S."/>
            <person name="Robb S."/>
            <person name="Idnurm A."/>
            <person name="Muszewska A."/>
            <person name="Steczkiewicz K."/>
            <person name="Masonjones S."/>
            <person name="Liao H.L."/>
            <person name="Gajdeczka M.T."/>
            <person name="Anike F."/>
            <person name="Vuek A."/>
            <person name="Anishchenko I.M."/>
            <person name="Voigt K."/>
            <person name="de Hoog G.S."/>
            <person name="Smith M.E."/>
            <person name="Heitman J."/>
            <person name="Vilgalys R."/>
            <person name="Stajich J.E."/>
        </authorList>
    </citation>
    <scope>NUCLEOTIDE SEQUENCE [LARGE SCALE GENOMIC DNA]</scope>
    <source>
        <strain evidence="9 10">LSU 92-RS-03</strain>
    </source>
</reference>
<dbReference type="PANTHER" id="PTHR31616">
    <property type="entry name" value="TREHALASE"/>
    <property type="match status" value="1"/>
</dbReference>
<comment type="catalytic activity">
    <reaction evidence="1">
        <text>Hydrolysis of terminal (1-&gt;4)-linked alpha-D-glucose residues successively from non-reducing ends of the chains with release of beta-D-glucose.</text>
        <dbReference type="EC" id="3.2.1.3"/>
    </reaction>
</comment>
<dbReference type="Gene3D" id="1.50.10.10">
    <property type="match status" value="1"/>
</dbReference>
<dbReference type="PRINTS" id="PR00736">
    <property type="entry name" value="GLHYDRLASE15"/>
</dbReference>
<evidence type="ECO:0000256" key="5">
    <source>
        <dbReference type="ARBA" id="ARBA00023277"/>
    </source>
</evidence>
<feature type="domain" description="GH15-like" evidence="8">
    <location>
        <begin position="57"/>
        <end position="271"/>
    </location>
</feature>
<evidence type="ECO:0000256" key="3">
    <source>
        <dbReference type="ARBA" id="ARBA00012593"/>
    </source>
</evidence>
<dbReference type="AlphaFoldDB" id="A0A367KTN2"/>
<dbReference type="GO" id="GO:0000272">
    <property type="term" value="P:polysaccharide catabolic process"/>
    <property type="evidence" value="ECO:0007669"/>
    <property type="project" value="UniProtKB-KW"/>
</dbReference>
<keyword evidence="4" id="KW-0378">Hydrolase</keyword>
<dbReference type="PANTHER" id="PTHR31616:SF9">
    <property type="entry name" value="GLUCOAMYLASE, INTRACELLULAR SPORULATION-SPECIFIC"/>
    <property type="match status" value="1"/>
</dbReference>
<evidence type="ECO:0000256" key="6">
    <source>
        <dbReference type="ARBA" id="ARBA00023295"/>
    </source>
</evidence>
<dbReference type="InterPro" id="IPR011613">
    <property type="entry name" value="GH15-like"/>
</dbReference>
<dbReference type="InterPro" id="IPR008928">
    <property type="entry name" value="6-hairpin_glycosidase_sf"/>
</dbReference>
<dbReference type="GO" id="GO:0004339">
    <property type="term" value="F:glucan 1,4-alpha-glucosidase activity"/>
    <property type="evidence" value="ECO:0007669"/>
    <property type="project" value="UniProtKB-EC"/>
</dbReference>
<dbReference type="EMBL" id="PJQM01000359">
    <property type="protein sequence ID" value="RCI05558.1"/>
    <property type="molecule type" value="Genomic_DNA"/>
</dbReference>
<evidence type="ECO:0000256" key="4">
    <source>
        <dbReference type="ARBA" id="ARBA00022801"/>
    </source>
</evidence>
<feature type="non-terminal residue" evidence="9">
    <location>
        <position position="287"/>
    </location>
</feature>
<dbReference type="SUPFAM" id="SSF48208">
    <property type="entry name" value="Six-hairpin glycosidases"/>
    <property type="match status" value="1"/>
</dbReference>
<dbReference type="EC" id="3.2.1.3" evidence="3"/>
<protein>
    <recommendedName>
        <fullName evidence="3">glucan 1,4-alpha-glucosidase</fullName>
        <ecNumber evidence="3">3.2.1.3</ecNumber>
    </recommendedName>
</protein>
<dbReference type="InterPro" id="IPR000165">
    <property type="entry name" value="Glucoamylase"/>
</dbReference>
<accession>A0A367KTN2</accession>
<evidence type="ECO:0000256" key="2">
    <source>
        <dbReference type="ARBA" id="ARBA00006188"/>
    </source>
</evidence>
<dbReference type="Proteomes" id="UP000253551">
    <property type="component" value="Unassembled WGS sequence"/>
</dbReference>
<dbReference type="STRING" id="4846.A0A367KTN2"/>
<keyword evidence="5" id="KW-0119">Carbohydrate metabolism</keyword>
<evidence type="ECO:0000256" key="7">
    <source>
        <dbReference type="ARBA" id="ARBA00023326"/>
    </source>
</evidence>
<dbReference type="OrthoDB" id="6123450at2759"/>
<gene>
    <name evidence="9" type="primary">SGA1</name>
    <name evidence="9" type="ORF">CU098_013560</name>
</gene>
<evidence type="ECO:0000313" key="9">
    <source>
        <dbReference type="EMBL" id="RCI05558.1"/>
    </source>
</evidence>
<keyword evidence="7" id="KW-0624">Polysaccharide degradation</keyword>
<dbReference type="GO" id="GO:0000324">
    <property type="term" value="C:fungal-type vacuole"/>
    <property type="evidence" value="ECO:0007669"/>
    <property type="project" value="TreeGrafter"/>
</dbReference>
<keyword evidence="6" id="KW-0326">Glycosidase</keyword>
<name>A0A367KTN2_RHIST</name>
<evidence type="ECO:0000313" key="10">
    <source>
        <dbReference type="Proteomes" id="UP000253551"/>
    </source>
</evidence>
<keyword evidence="10" id="KW-1185">Reference proteome</keyword>
<comment type="caution">
    <text evidence="9">The sequence shown here is derived from an EMBL/GenBank/DDBJ whole genome shotgun (WGS) entry which is preliminary data.</text>
</comment>